<dbReference type="AlphaFoldDB" id="A0A8T0W0D7"/>
<comment type="caution">
    <text evidence="1">The sequence shown here is derived from an EMBL/GenBank/DDBJ whole genome shotgun (WGS) entry which is preliminary data.</text>
</comment>
<accession>A0A8T0W0D7</accession>
<sequence length="56" mass="6657">MSSTLDIQNMKLKLVFGEKGYYKPRLHHRTKFHCRDFDGCKVIILHNWLLLKGVLN</sequence>
<gene>
    <name evidence="1" type="ORF">PVAP13_2KG126048</name>
</gene>
<proteinExistence type="predicted"/>
<dbReference type="Proteomes" id="UP000823388">
    <property type="component" value="Chromosome 2K"/>
</dbReference>
<evidence type="ECO:0000313" key="1">
    <source>
        <dbReference type="EMBL" id="KAG2640888.1"/>
    </source>
</evidence>
<protein>
    <submittedName>
        <fullName evidence="1">Uncharacterized protein</fullName>
    </submittedName>
</protein>
<keyword evidence="2" id="KW-1185">Reference proteome</keyword>
<organism evidence="1 2">
    <name type="scientific">Panicum virgatum</name>
    <name type="common">Blackwell switchgrass</name>
    <dbReference type="NCBI Taxonomy" id="38727"/>
    <lineage>
        <taxon>Eukaryota</taxon>
        <taxon>Viridiplantae</taxon>
        <taxon>Streptophyta</taxon>
        <taxon>Embryophyta</taxon>
        <taxon>Tracheophyta</taxon>
        <taxon>Spermatophyta</taxon>
        <taxon>Magnoliopsida</taxon>
        <taxon>Liliopsida</taxon>
        <taxon>Poales</taxon>
        <taxon>Poaceae</taxon>
        <taxon>PACMAD clade</taxon>
        <taxon>Panicoideae</taxon>
        <taxon>Panicodae</taxon>
        <taxon>Paniceae</taxon>
        <taxon>Panicinae</taxon>
        <taxon>Panicum</taxon>
        <taxon>Panicum sect. Hiantes</taxon>
    </lineage>
</organism>
<dbReference type="EMBL" id="CM029039">
    <property type="protein sequence ID" value="KAG2640888.1"/>
    <property type="molecule type" value="Genomic_DNA"/>
</dbReference>
<name>A0A8T0W0D7_PANVG</name>
<evidence type="ECO:0000313" key="2">
    <source>
        <dbReference type="Proteomes" id="UP000823388"/>
    </source>
</evidence>
<reference evidence="1" key="1">
    <citation type="submission" date="2020-05" db="EMBL/GenBank/DDBJ databases">
        <title>WGS assembly of Panicum virgatum.</title>
        <authorList>
            <person name="Lovell J.T."/>
            <person name="Jenkins J."/>
            <person name="Shu S."/>
            <person name="Juenger T.E."/>
            <person name="Schmutz J."/>
        </authorList>
    </citation>
    <scope>NUCLEOTIDE SEQUENCE</scope>
    <source>
        <strain evidence="1">AP13</strain>
    </source>
</reference>